<comment type="function">
    <text evidence="10 12">Involved in protein export. Acts as a chaperone by maintaining the newly synthesized protein in an open conformation. Functions as a peptidyl-prolyl cis-trans isomerase.</text>
</comment>
<dbReference type="InterPro" id="IPR008881">
    <property type="entry name" value="Trigger_fac_ribosome-bd_bac"/>
</dbReference>
<name>A0A364K8R6_9BACL</name>
<dbReference type="InterPro" id="IPR046357">
    <property type="entry name" value="PPIase_dom_sf"/>
</dbReference>
<dbReference type="InterPro" id="IPR008880">
    <property type="entry name" value="Trigger_fac_C"/>
</dbReference>
<dbReference type="SUPFAM" id="SSF102735">
    <property type="entry name" value="Trigger factor ribosome-binding domain"/>
    <property type="match status" value="1"/>
</dbReference>
<keyword evidence="5 12" id="KW-0132">Cell division</keyword>
<evidence type="ECO:0000256" key="9">
    <source>
        <dbReference type="ARBA" id="ARBA00023306"/>
    </source>
</evidence>
<dbReference type="PROSITE" id="PS50059">
    <property type="entry name" value="FKBP_PPIASE"/>
    <property type="match status" value="1"/>
</dbReference>
<evidence type="ECO:0000256" key="5">
    <source>
        <dbReference type="ARBA" id="ARBA00022618"/>
    </source>
</evidence>
<keyword evidence="12" id="KW-0963">Cytoplasm</keyword>
<dbReference type="GO" id="GO:0043335">
    <property type="term" value="P:protein unfolding"/>
    <property type="evidence" value="ECO:0007669"/>
    <property type="project" value="TreeGrafter"/>
</dbReference>
<dbReference type="HAMAP" id="MF_00303">
    <property type="entry name" value="Trigger_factor_Tig"/>
    <property type="match status" value="1"/>
</dbReference>
<evidence type="ECO:0000256" key="2">
    <source>
        <dbReference type="ARBA" id="ARBA00005464"/>
    </source>
</evidence>
<dbReference type="SUPFAM" id="SSF54534">
    <property type="entry name" value="FKBP-like"/>
    <property type="match status" value="1"/>
</dbReference>
<dbReference type="GO" id="GO:0043022">
    <property type="term" value="F:ribosome binding"/>
    <property type="evidence" value="ECO:0007669"/>
    <property type="project" value="TreeGrafter"/>
</dbReference>
<keyword evidence="18" id="KW-1185">Reference proteome</keyword>
<dbReference type="InterPro" id="IPR027304">
    <property type="entry name" value="Trigger_fact/SurA_dom_sf"/>
</dbReference>
<dbReference type="Proteomes" id="UP000251213">
    <property type="component" value="Unassembled WGS sequence"/>
</dbReference>
<dbReference type="GO" id="GO:0051083">
    <property type="term" value="P:'de novo' cotranslational protein folding"/>
    <property type="evidence" value="ECO:0007669"/>
    <property type="project" value="TreeGrafter"/>
</dbReference>
<evidence type="ECO:0000256" key="13">
    <source>
        <dbReference type="PROSITE-ProRule" id="PRU00277"/>
    </source>
</evidence>
<dbReference type="Gene3D" id="1.10.3120.10">
    <property type="entry name" value="Trigger factor, C-terminal domain"/>
    <property type="match status" value="1"/>
</dbReference>
<dbReference type="PIRSF" id="PIRSF003095">
    <property type="entry name" value="Trigger_factor"/>
    <property type="match status" value="1"/>
</dbReference>
<keyword evidence="9 12" id="KW-0131">Cell cycle</keyword>
<dbReference type="RefSeq" id="WP_113657300.1">
    <property type="nucleotide sequence ID" value="NZ_KZ845663.1"/>
</dbReference>
<dbReference type="OrthoDB" id="9767721at2"/>
<evidence type="ECO:0000256" key="15">
    <source>
        <dbReference type="SAM" id="Coils"/>
    </source>
</evidence>
<evidence type="ECO:0000256" key="1">
    <source>
        <dbReference type="ARBA" id="ARBA00000971"/>
    </source>
</evidence>
<dbReference type="InterPro" id="IPR005215">
    <property type="entry name" value="Trig_fac"/>
</dbReference>
<accession>A0A364K8R6</accession>
<comment type="similarity">
    <text evidence="2 12 14">Belongs to the FKBP-type PPIase family. Tig subfamily.</text>
</comment>
<comment type="subcellular location">
    <subcellularLocation>
        <location evidence="12">Cytoplasm</location>
    </subcellularLocation>
    <text evidence="12">About half TF is bound to the ribosome near the polypeptide exit tunnel while the other half is free in the cytoplasm.</text>
</comment>
<sequence>MKASWEKTEKNLGVLTVETDVETVKKALDQAFKKVVKKVSVPGFRKGKVPRFVFEQRFGVEALYQDALDILLPEAYEAAIKETGIEPVDQPEIDIEQLEKGKSLIFKAKVTVKPEVKLGEYKGLEVEVPEENYQVTEENVNEELSKMQKQQGQLEVVEDGVVESGDRVIIDFEGFMDGETFEGGTAEKYTLEVGSGTFIPGFEDQLIGMKNGDEKEVQVTFPEEYHVENLAGKPAIFKVKLHEIKRLNLPELDDEFAQDVSEFDTLEELKADTEKKLKDRAVNEKENFIRNQLVEKAAENAEIEIPEAMINHEINHMLQQFEQQLKYQGLDLKMYLQFTGQEEEAIREQFKADAEKKVRADLVLEAISKVENIEVTDEDIEKEVNQLAEQMERDLEEIRRLLGEGGVERIKDQLLTKKTIDFLVSNSKNAA</sequence>
<reference evidence="17 18" key="2">
    <citation type="submission" date="2018-06" db="EMBL/GenBank/DDBJ databases">
        <authorList>
            <person name="Zhirakovskaya E."/>
        </authorList>
    </citation>
    <scope>NUCLEOTIDE SEQUENCE [LARGE SCALE GENOMIC DNA]</scope>
    <source>
        <strain evidence="17 18">FBKL4.011</strain>
    </source>
</reference>
<evidence type="ECO:0000313" key="17">
    <source>
        <dbReference type="EMBL" id="RAL26695.1"/>
    </source>
</evidence>
<dbReference type="EMBL" id="QJKK01000001">
    <property type="protein sequence ID" value="RAL26695.1"/>
    <property type="molecule type" value="Genomic_DNA"/>
</dbReference>
<comment type="catalytic activity">
    <reaction evidence="1 12 13">
        <text>[protein]-peptidylproline (omega=180) = [protein]-peptidylproline (omega=0)</text>
        <dbReference type="Rhea" id="RHEA:16237"/>
        <dbReference type="Rhea" id="RHEA-COMP:10747"/>
        <dbReference type="Rhea" id="RHEA-COMP:10748"/>
        <dbReference type="ChEBI" id="CHEBI:83833"/>
        <dbReference type="ChEBI" id="CHEBI:83834"/>
        <dbReference type="EC" id="5.2.1.8"/>
    </reaction>
</comment>
<dbReference type="SUPFAM" id="SSF109998">
    <property type="entry name" value="Triger factor/SurA peptide-binding domain-like"/>
    <property type="match status" value="1"/>
</dbReference>
<proteinExistence type="inferred from homology"/>
<evidence type="ECO:0000256" key="7">
    <source>
        <dbReference type="ARBA" id="ARBA00023186"/>
    </source>
</evidence>
<dbReference type="Pfam" id="PF05697">
    <property type="entry name" value="Trigger_N"/>
    <property type="match status" value="1"/>
</dbReference>
<protein>
    <recommendedName>
        <fullName evidence="4 12">Trigger factor</fullName>
        <shortName evidence="12">TF</shortName>
        <ecNumber evidence="3 12">5.2.1.8</ecNumber>
    </recommendedName>
    <alternativeName>
        <fullName evidence="11 12">PPIase</fullName>
    </alternativeName>
</protein>
<dbReference type="GO" id="GO:0044183">
    <property type="term" value="F:protein folding chaperone"/>
    <property type="evidence" value="ECO:0007669"/>
    <property type="project" value="TreeGrafter"/>
</dbReference>
<evidence type="ECO:0000259" key="16">
    <source>
        <dbReference type="PROSITE" id="PS50059"/>
    </source>
</evidence>
<dbReference type="FunFam" id="3.10.50.40:FF:000001">
    <property type="entry name" value="Trigger factor"/>
    <property type="match status" value="1"/>
</dbReference>
<evidence type="ECO:0000256" key="3">
    <source>
        <dbReference type="ARBA" id="ARBA00013194"/>
    </source>
</evidence>
<feature type="domain" description="PPIase FKBP-type" evidence="16">
    <location>
        <begin position="165"/>
        <end position="250"/>
    </location>
</feature>
<evidence type="ECO:0000256" key="6">
    <source>
        <dbReference type="ARBA" id="ARBA00023110"/>
    </source>
</evidence>
<evidence type="ECO:0000256" key="14">
    <source>
        <dbReference type="RuleBase" id="RU003914"/>
    </source>
</evidence>
<dbReference type="Pfam" id="PF00254">
    <property type="entry name" value="FKBP_C"/>
    <property type="match status" value="1"/>
</dbReference>
<evidence type="ECO:0000256" key="8">
    <source>
        <dbReference type="ARBA" id="ARBA00023235"/>
    </source>
</evidence>
<comment type="caution">
    <text evidence="17">The sequence shown here is derived from an EMBL/GenBank/DDBJ whole genome shotgun (WGS) entry which is preliminary data.</text>
</comment>
<feature type="coiled-coil region" evidence="15">
    <location>
        <begin position="370"/>
        <end position="404"/>
    </location>
</feature>
<keyword evidence="7 12" id="KW-0143">Chaperone</keyword>
<dbReference type="GO" id="GO:0051301">
    <property type="term" value="P:cell division"/>
    <property type="evidence" value="ECO:0007669"/>
    <property type="project" value="UniProtKB-KW"/>
</dbReference>
<evidence type="ECO:0000256" key="12">
    <source>
        <dbReference type="HAMAP-Rule" id="MF_00303"/>
    </source>
</evidence>
<dbReference type="NCBIfam" id="TIGR00115">
    <property type="entry name" value="tig"/>
    <property type="match status" value="1"/>
</dbReference>
<dbReference type="Gene3D" id="3.10.50.40">
    <property type="match status" value="1"/>
</dbReference>
<reference evidence="17 18" key="1">
    <citation type="submission" date="2018-06" db="EMBL/GenBank/DDBJ databases">
        <title>Thermoflavimicrobium daqus sp. nov., a thermophilic microbe isolated from Moutai-flavour Daqu.</title>
        <authorList>
            <person name="Wang X."/>
            <person name="Zhou H."/>
        </authorList>
    </citation>
    <scope>NUCLEOTIDE SEQUENCE [LARGE SCALE GENOMIC DNA]</scope>
    <source>
        <strain evidence="17 18">FBKL4.011</strain>
    </source>
</reference>
<dbReference type="GO" id="GO:0005737">
    <property type="term" value="C:cytoplasm"/>
    <property type="evidence" value="ECO:0007669"/>
    <property type="project" value="UniProtKB-SubCell"/>
</dbReference>
<keyword evidence="15" id="KW-0175">Coiled coil</keyword>
<organism evidence="17 18">
    <name type="scientific">Thermoflavimicrobium daqui</name>
    <dbReference type="NCBI Taxonomy" id="2137476"/>
    <lineage>
        <taxon>Bacteria</taxon>
        <taxon>Bacillati</taxon>
        <taxon>Bacillota</taxon>
        <taxon>Bacilli</taxon>
        <taxon>Bacillales</taxon>
        <taxon>Thermoactinomycetaceae</taxon>
        <taxon>Thermoflavimicrobium</taxon>
    </lineage>
</organism>
<dbReference type="Gene3D" id="3.30.70.1050">
    <property type="entry name" value="Trigger factor ribosome-binding domain"/>
    <property type="match status" value="1"/>
</dbReference>
<dbReference type="AlphaFoldDB" id="A0A364K8R6"/>
<keyword evidence="8 12" id="KW-0413">Isomerase</keyword>
<evidence type="ECO:0000256" key="10">
    <source>
        <dbReference type="ARBA" id="ARBA00024849"/>
    </source>
</evidence>
<keyword evidence="6 12" id="KW-0697">Rotamase</keyword>
<dbReference type="InterPro" id="IPR036611">
    <property type="entry name" value="Trigger_fac_ribosome-bd_sf"/>
</dbReference>
<evidence type="ECO:0000256" key="11">
    <source>
        <dbReference type="ARBA" id="ARBA00029986"/>
    </source>
</evidence>
<comment type="domain">
    <text evidence="12">Consists of 3 domains; the N-terminus binds the ribosome, the middle domain has PPIase activity, while the C-terminus has intrinsic chaperone activity on its own.</text>
</comment>
<evidence type="ECO:0000256" key="4">
    <source>
        <dbReference type="ARBA" id="ARBA00016902"/>
    </source>
</evidence>
<dbReference type="InterPro" id="IPR001179">
    <property type="entry name" value="PPIase_FKBP_dom"/>
</dbReference>
<dbReference type="EC" id="5.2.1.8" evidence="3 12"/>
<gene>
    <name evidence="12" type="primary">tig</name>
    <name evidence="17" type="ORF">DL897_01190</name>
</gene>
<dbReference type="GO" id="GO:0015031">
    <property type="term" value="P:protein transport"/>
    <property type="evidence" value="ECO:0007669"/>
    <property type="project" value="UniProtKB-UniRule"/>
</dbReference>
<dbReference type="PANTHER" id="PTHR30560">
    <property type="entry name" value="TRIGGER FACTOR CHAPERONE AND PEPTIDYL-PROLYL CIS/TRANS ISOMERASE"/>
    <property type="match status" value="1"/>
</dbReference>
<dbReference type="Pfam" id="PF05698">
    <property type="entry name" value="Trigger_C"/>
    <property type="match status" value="1"/>
</dbReference>
<dbReference type="GO" id="GO:0003755">
    <property type="term" value="F:peptidyl-prolyl cis-trans isomerase activity"/>
    <property type="evidence" value="ECO:0007669"/>
    <property type="project" value="UniProtKB-UniRule"/>
</dbReference>
<evidence type="ECO:0000313" key="18">
    <source>
        <dbReference type="Proteomes" id="UP000251213"/>
    </source>
</evidence>
<dbReference type="InterPro" id="IPR037041">
    <property type="entry name" value="Trigger_fac_C_sf"/>
</dbReference>
<dbReference type="PANTHER" id="PTHR30560:SF3">
    <property type="entry name" value="TRIGGER FACTOR-LIKE PROTEIN TIG, CHLOROPLASTIC"/>
    <property type="match status" value="1"/>
</dbReference>